<evidence type="ECO:0000313" key="5">
    <source>
        <dbReference type="EMBL" id="CAK9317817.1"/>
    </source>
</evidence>
<dbReference type="Proteomes" id="UP001642487">
    <property type="component" value="Chromosome 3"/>
</dbReference>
<keyword evidence="2" id="KW-0677">Repeat</keyword>
<keyword evidence="6" id="KW-1185">Reference proteome</keyword>
<reference evidence="5 6" key="1">
    <citation type="submission" date="2024-03" db="EMBL/GenBank/DDBJ databases">
        <authorList>
            <person name="Gkanogiannis A."/>
            <person name="Becerra Lopez-Lavalle L."/>
        </authorList>
    </citation>
    <scope>NUCLEOTIDE SEQUENCE [LARGE SCALE GENOMIC DNA]</scope>
</reference>
<keyword evidence="3" id="KW-0805">Transcription regulation</keyword>
<evidence type="ECO:0000256" key="2">
    <source>
        <dbReference type="ARBA" id="ARBA00022737"/>
    </source>
</evidence>
<accession>A0ABP0YCW5</accession>
<keyword evidence="1" id="KW-0853">WD repeat</keyword>
<evidence type="ECO:0000313" key="6">
    <source>
        <dbReference type="Proteomes" id="UP001642487"/>
    </source>
</evidence>
<feature type="non-terminal residue" evidence="5">
    <location>
        <position position="152"/>
    </location>
</feature>
<keyword evidence="4" id="KW-0804">Transcription</keyword>
<evidence type="ECO:0000256" key="4">
    <source>
        <dbReference type="ARBA" id="ARBA00023163"/>
    </source>
</evidence>
<dbReference type="InterPro" id="IPR015943">
    <property type="entry name" value="WD40/YVTN_repeat-like_dom_sf"/>
</dbReference>
<organism evidence="5 6">
    <name type="scientific">Citrullus colocynthis</name>
    <name type="common">colocynth</name>
    <dbReference type="NCBI Taxonomy" id="252529"/>
    <lineage>
        <taxon>Eukaryota</taxon>
        <taxon>Viridiplantae</taxon>
        <taxon>Streptophyta</taxon>
        <taxon>Embryophyta</taxon>
        <taxon>Tracheophyta</taxon>
        <taxon>Spermatophyta</taxon>
        <taxon>Magnoliopsida</taxon>
        <taxon>eudicotyledons</taxon>
        <taxon>Gunneridae</taxon>
        <taxon>Pentapetalae</taxon>
        <taxon>rosids</taxon>
        <taxon>fabids</taxon>
        <taxon>Cucurbitales</taxon>
        <taxon>Cucurbitaceae</taxon>
        <taxon>Benincaseae</taxon>
        <taxon>Citrullus</taxon>
    </lineage>
</organism>
<dbReference type="PANTHER" id="PTHR10253">
    <property type="entry name" value="POLYCOMB PROTEIN"/>
    <property type="match status" value="1"/>
</dbReference>
<dbReference type="InterPro" id="IPR051243">
    <property type="entry name" value="PcG_WD-repeat"/>
</dbReference>
<sequence>MFGEASAPINGLGLSSVYQCLEGGVITVLQSYVDEDIRRMSDVGAFRNEYVRLWNVHTGIRILVLAGAGVHRNELCNGQHCKKLVNERILDISGKILYLDKSSIKVSHQVFISSVHSNYVDCSRWFVDFILSKRVDYKIVSWELKKRNSHLE</sequence>
<name>A0ABP0YCW5_9ROSI</name>
<protein>
    <submittedName>
        <fullName evidence="5">Uncharacterized protein</fullName>
    </submittedName>
</protein>
<proteinExistence type="predicted"/>
<evidence type="ECO:0000256" key="1">
    <source>
        <dbReference type="ARBA" id="ARBA00022574"/>
    </source>
</evidence>
<evidence type="ECO:0000256" key="3">
    <source>
        <dbReference type="ARBA" id="ARBA00023015"/>
    </source>
</evidence>
<dbReference type="Gene3D" id="2.130.10.10">
    <property type="entry name" value="YVTN repeat-like/Quinoprotein amine dehydrogenase"/>
    <property type="match status" value="1"/>
</dbReference>
<gene>
    <name evidence="5" type="ORF">CITCOLO1_LOCUS9766</name>
</gene>
<dbReference type="EMBL" id="OZ021737">
    <property type="protein sequence ID" value="CAK9317817.1"/>
    <property type="molecule type" value="Genomic_DNA"/>
</dbReference>